<evidence type="ECO:0000256" key="1">
    <source>
        <dbReference type="SAM" id="Coils"/>
    </source>
</evidence>
<evidence type="ECO:0008006" key="3">
    <source>
        <dbReference type="Google" id="ProtNLM"/>
    </source>
</evidence>
<keyword evidence="1" id="KW-0175">Coiled coil</keyword>
<reference evidence="2" key="1">
    <citation type="submission" date="2019-11" db="EMBL/GenBank/DDBJ databases">
        <authorList>
            <person name="Feng L."/>
        </authorList>
    </citation>
    <scope>NUCLEOTIDE SEQUENCE</scope>
    <source>
        <strain evidence="2">IbartlettiiLFYP30</strain>
    </source>
</reference>
<sequence>MPTEDTINLLKECDAGCKMGIDAIKQVIDKVENKKLYDIIVKYLNDHQKLQNKITDKLNEFDCSEEQPSAMAKAMSHMKINFKLVKGEHDKEIADLMTDGCNMGIKSINKYMNQYPAALESIKSLCYDLAELEENFAKDLRHYL</sequence>
<dbReference type="AlphaFoldDB" id="A0A6N3F3I3"/>
<dbReference type="EMBL" id="CACRUE010000039">
    <property type="protein sequence ID" value="VYU46532.1"/>
    <property type="molecule type" value="Genomic_DNA"/>
</dbReference>
<protein>
    <recommendedName>
        <fullName evidence="3">DUF2383 domain-containing protein</fullName>
    </recommendedName>
</protein>
<organism evidence="2">
    <name type="scientific">Intestinibacter bartlettii</name>
    <dbReference type="NCBI Taxonomy" id="261299"/>
    <lineage>
        <taxon>Bacteria</taxon>
        <taxon>Bacillati</taxon>
        <taxon>Bacillota</taxon>
        <taxon>Clostridia</taxon>
        <taxon>Peptostreptococcales</taxon>
        <taxon>Peptostreptococcaceae</taxon>
        <taxon>Intestinibacter</taxon>
    </lineage>
</organism>
<proteinExistence type="predicted"/>
<name>A0A6N3F3I3_9FIRM</name>
<dbReference type="RefSeq" id="WP_147616690.1">
    <property type="nucleotide sequence ID" value="NZ_CABIXZ010000001.1"/>
</dbReference>
<evidence type="ECO:0000313" key="2">
    <source>
        <dbReference type="EMBL" id="VYU46532.1"/>
    </source>
</evidence>
<feature type="coiled-coil region" evidence="1">
    <location>
        <begin position="40"/>
        <end position="67"/>
    </location>
</feature>
<accession>A0A6N3F3I3</accession>
<gene>
    <name evidence="2" type="ORF">IBLFYP30_02789</name>
</gene>
<dbReference type="Gene3D" id="1.20.1260.10">
    <property type="match status" value="1"/>
</dbReference>
<dbReference type="InterPro" id="IPR012347">
    <property type="entry name" value="Ferritin-like"/>
</dbReference>